<dbReference type="Proteomes" id="UP000053927">
    <property type="component" value="Unassembled WGS sequence"/>
</dbReference>
<dbReference type="PANTHER" id="PTHR43586:SF21">
    <property type="entry name" value="PYRIDOXAL PHOSPHATE (PLP)-DEPENDENT ASPARTATE AMINOTRANSFERASE SUPERFAMILY"/>
    <property type="match status" value="1"/>
</dbReference>
<dbReference type="AlphaFoldDB" id="R7RXA7"/>
<dbReference type="eggNOG" id="KOG1549">
    <property type="taxonomic scope" value="Eukaryota"/>
</dbReference>
<sequence>MSSTSFVSAARAAFPALSPTSPLSINSQPYIFADNAGGSQCSSHALHALTSYLTNTNVQLGASYSVSVSATSRISEGLDAAQVLFNAESVEEVGFAASSTVACDNIARALEYGGEGGVKAGDEIIVTGEHEANAGPWKKLAQRVGASVKFWHTRHLTSISPNNPYAVGLDVEDLLPLITSKTRIVAFTATSNLLGSVVDVKSVVRRLREKAKEVGVRKVEVSVDCVAYAPHRRVDVRDWDIDFCFFSLYKVYGPHISTFYARRSSLANSLGSLTHHFLPYSDPAHSTSWKIQPGGPGYELVYATTGVLEYLLSLAPHSTTSPSPSSPPSFTFEAKVAQLDAAFTEIAKHEQTLVQPLLDYLKSKESRGVLIVGDERGGLGRVPTISFVVRGERPIRSKDVVEVFDKKGGIGIRYGHFYAYTLVENLSPKIDLDDAAVRISLVHYNTTEEVQRIIEVLEEVLA</sequence>
<dbReference type="Pfam" id="PF00266">
    <property type="entry name" value="Aminotran_5"/>
    <property type="match status" value="2"/>
</dbReference>
<proteinExistence type="predicted"/>
<keyword evidence="3" id="KW-1185">Reference proteome</keyword>
<accession>R7RXA7</accession>
<feature type="domain" description="Aminotransferase class V" evidence="1">
    <location>
        <begin position="341"/>
        <end position="452"/>
    </location>
</feature>
<dbReference type="EMBL" id="JH687404">
    <property type="protein sequence ID" value="EIM79453.1"/>
    <property type="molecule type" value="Genomic_DNA"/>
</dbReference>
<organism evidence="2 3">
    <name type="scientific">Stereum hirsutum (strain FP-91666)</name>
    <name type="common">White-rot fungus</name>
    <dbReference type="NCBI Taxonomy" id="721885"/>
    <lineage>
        <taxon>Eukaryota</taxon>
        <taxon>Fungi</taxon>
        <taxon>Dikarya</taxon>
        <taxon>Basidiomycota</taxon>
        <taxon>Agaricomycotina</taxon>
        <taxon>Agaricomycetes</taxon>
        <taxon>Russulales</taxon>
        <taxon>Stereaceae</taxon>
        <taxon>Stereum</taxon>
    </lineage>
</organism>
<dbReference type="GeneID" id="18794792"/>
<dbReference type="InterPro" id="IPR000192">
    <property type="entry name" value="Aminotrans_V_dom"/>
</dbReference>
<dbReference type="InterPro" id="IPR015421">
    <property type="entry name" value="PyrdxlP-dep_Trfase_major"/>
</dbReference>
<dbReference type="InterPro" id="IPR015424">
    <property type="entry name" value="PyrdxlP-dep_Trfase"/>
</dbReference>
<dbReference type="GO" id="GO:0016829">
    <property type="term" value="F:lyase activity"/>
    <property type="evidence" value="ECO:0007669"/>
    <property type="project" value="UniProtKB-KW"/>
</dbReference>
<dbReference type="RefSeq" id="XP_007311413.1">
    <property type="nucleotide sequence ID" value="XM_007311351.1"/>
</dbReference>
<feature type="domain" description="Aminotransferase class V" evidence="1">
    <location>
        <begin position="31"/>
        <end position="311"/>
    </location>
</feature>
<dbReference type="InterPro" id="IPR015422">
    <property type="entry name" value="PyrdxlP-dep_Trfase_small"/>
</dbReference>
<dbReference type="SUPFAM" id="SSF53383">
    <property type="entry name" value="PLP-dependent transferases"/>
    <property type="match status" value="1"/>
</dbReference>
<dbReference type="OrthoDB" id="420046at2759"/>
<evidence type="ECO:0000259" key="1">
    <source>
        <dbReference type="Pfam" id="PF00266"/>
    </source>
</evidence>
<evidence type="ECO:0000313" key="2">
    <source>
        <dbReference type="EMBL" id="EIM79453.1"/>
    </source>
</evidence>
<evidence type="ECO:0000313" key="3">
    <source>
        <dbReference type="Proteomes" id="UP000053927"/>
    </source>
</evidence>
<dbReference type="PANTHER" id="PTHR43586">
    <property type="entry name" value="CYSTEINE DESULFURASE"/>
    <property type="match status" value="1"/>
</dbReference>
<dbReference type="Gene3D" id="3.40.640.10">
    <property type="entry name" value="Type I PLP-dependent aspartate aminotransferase-like (Major domain)"/>
    <property type="match status" value="1"/>
</dbReference>
<dbReference type="OMA" id="LVTWQQI"/>
<gene>
    <name evidence="2" type="ORF">STEHIDRAFT_106193</name>
</gene>
<name>R7RXA7_STEHR</name>
<protein>
    <submittedName>
        <fullName evidence="2">Selenocysteine lyase</fullName>
    </submittedName>
</protein>
<reference evidence="3" key="1">
    <citation type="journal article" date="2012" name="Science">
        <title>The Paleozoic origin of enzymatic lignin decomposition reconstructed from 31 fungal genomes.</title>
        <authorList>
            <person name="Floudas D."/>
            <person name="Binder M."/>
            <person name="Riley R."/>
            <person name="Barry K."/>
            <person name="Blanchette R.A."/>
            <person name="Henrissat B."/>
            <person name="Martinez A.T."/>
            <person name="Otillar R."/>
            <person name="Spatafora J.W."/>
            <person name="Yadav J.S."/>
            <person name="Aerts A."/>
            <person name="Benoit I."/>
            <person name="Boyd A."/>
            <person name="Carlson A."/>
            <person name="Copeland A."/>
            <person name="Coutinho P.M."/>
            <person name="de Vries R.P."/>
            <person name="Ferreira P."/>
            <person name="Findley K."/>
            <person name="Foster B."/>
            <person name="Gaskell J."/>
            <person name="Glotzer D."/>
            <person name="Gorecki P."/>
            <person name="Heitman J."/>
            <person name="Hesse C."/>
            <person name="Hori C."/>
            <person name="Igarashi K."/>
            <person name="Jurgens J.A."/>
            <person name="Kallen N."/>
            <person name="Kersten P."/>
            <person name="Kohler A."/>
            <person name="Kuees U."/>
            <person name="Kumar T.K.A."/>
            <person name="Kuo A."/>
            <person name="LaButti K."/>
            <person name="Larrondo L.F."/>
            <person name="Lindquist E."/>
            <person name="Ling A."/>
            <person name="Lombard V."/>
            <person name="Lucas S."/>
            <person name="Lundell T."/>
            <person name="Martin R."/>
            <person name="McLaughlin D.J."/>
            <person name="Morgenstern I."/>
            <person name="Morin E."/>
            <person name="Murat C."/>
            <person name="Nagy L.G."/>
            <person name="Nolan M."/>
            <person name="Ohm R.A."/>
            <person name="Patyshakuliyeva A."/>
            <person name="Rokas A."/>
            <person name="Ruiz-Duenas F.J."/>
            <person name="Sabat G."/>
            <person name="Salamov A."/>
            <person name="Samejima M."/>
            <person name="Schmutz J."/>
            <person name="Slot J.C."/>
            <person name="St John F."/>
            <person name="Stenlid J."/>
            <person name="Sun H."/>
            <person name="Sun S."/>
            <person name="Syed K."/>
            <person name="Tsang A."/>
            <person name="Wiebenga A."/>
            <person name="Young D."/>
            <person name="Pisabarro A."/>
            <person name="Eastwood D.C."/>
            <person name="Martin F."/>
            <person name="Cullen D."/>
            <person name="Grigoriev I.V."/>
            <person name="Hibbett D.S."/>
        </authorList>
    </citation>
    <scope>NUCLEOTIDE SEQUENCE [LARGE SCALE GENOMIC DNA]</scope>
    <source>
        <strain evidence="3">FP-91666</strain>
    </source>
</reference>
<dbReference type="KEGG" id="shs:STEHIDRAFT_106193"/>
<dbReference type="Gene3D" id="3.90.1150.10">
    <property type="entry name" value="Aspartate Aminotransferase, domain 1"/>
    <property type="match status" value="1"/>
</dbReference>
<keyword evidence="2" id="KW-0456">Lyase</keyword>